<comment type="caution">
    <text evidence="1">The sequence shown here is derived from an EMBL/GenBank/DDBJ whole genome shotgun (WGS) entry which is preliminary data.</text>
</comment>
<organism evidence="1 2">
    <name type="scientific">Plakobranchus ocellatus</name>
    <dbReference type="NCBI Taxonomy" id="259542"/>
    <lineage>
        <taxon>Eukaryota</taxon>
        <taxon>Metazoa</taxon>
        <taxon>Spiralia</taxon>
        <taxon>Lophotrochozoa</taxon>
        <taxon>Mollusca</taxon>
        <taxon>Gastropoda</taxon>
        <taxon>Heterobranchia</taxon>
        <taxon>Euthyneura</taxon>
        <taxon>Panpulmonata</taxon>
        <taxon>Sacoglossa</taxon>
        <taxon>Placobranchoidea</taxon>
        <taxon>Plakobranchidae</taxon>
        <taxon>Plakobranchus</taxon>
    </lineage>
</organism>
<evidence type="ECO:0000313" key="2">
    <source>
        <dbReference type="Proteomes" id="UP000735302"/>
    </source>
</evidence>
<reference evidence="1 2" key="1">
    <citation type="journal article" date="2021" name="Elife">
        <title>Chloroplast acquisition without the gene transfer in kleptoplastic sea slugs, Plakobranchus ocellatus.</title>
        <authorList>
            <person name="Maeda T."/>
            <person name="Takahashi S."/>
            <person name="Yoshida T."/>
            <person name="Shimamura S."/>
            <person name="Takaki Y."/>
            <person name="Nagai Y."/>
            <person name="Toyoda A."/>
            <person name="Suzuki Y."/>
            <person name="Arimoto A."/>
            <person name="Ishii H."/>
            <person name="Satoh N."/>
            <person name="Nishiyama T."/>
            <person name="Hasebe M."/>
            <person name="Maruyama T."/>
            <person name="Minagawa J."/>
            <person name="Obokata J."/>
            <person name="Shigenobu S."/>
        </authorList>
    </citation>
    <scope>NUCLEOTIDE SEQUENCE [LARGE SCALE GENOMIC DNA]</scope>
</reference>
<gene>
    <name evidence="1" type="ORF">PoB_004987100</name>
</gene>
<dbReference type="AlphaFoldDB" id="A0AAV4BJ33"/>
<sequence>MNREADSRNRWSSMARQHYKRRQVTHVGTACLLCISRTSRGDAAFWRQHGGGPVHPCKCNILLRTFCTSTVPCDRACKSPCSSCMPGRTAPRGRHNHNN</sequence>
<dbReference type="Proteomes" id="UP000735302">
    <property type="component" value="Unassembled WGS sequence"/>
</dbReference>
<evidence type="ECO:0000313" key="1">
    <source>
        <dbReference type="EMBL" id="GFO23366.1"/>
    </source>
</evidence>
<protein>
    <submittedName>
        <fullName evidence="1">Uncharacterized protein</fullName>
    </submittedName>
</protein>
<keyword evidence="2" id="KW-1185">Reference proteome</keyword>
<accession>A0AAV4BJ33</accession>
<dbReference type="EMBL" id="BLXT01005511">
    <property type="protein sequence ID" value="GFO23366.1"/>
    <property type="molecule type" value="Genomic_DNA"/>
</dbReference>
<name>A0AAV4BJ33_9GAST</name>
<proteinExistence type="predicted"/>